<feature type="region of interest" description="Disordered" evidence="2">
    <location>
        <begin position="1"/>
        <end position="42"/>
    </location>
</feature>
<dbReference type="InterPro" id="IPR027417">
    <property type="entry name" value="P-loop_NTPase"/>
</dbReference>
<proteinExistence type="predicted"/>
<dbReference type="GeneID" id="70249816"/>
<dbReference type="EMBL" id="JAJTJA010000016">
    <property type="protein sequence ID" value="KAH8689076.1"/>
    <property type="molecule type" value="Genomic_DNA"/>
</dbReference>
<dbReference type="Pfam" id="PF04548">
    <property type="entry name" value="AIG1"/>
    <property type="match status" value="1"/>
</dbReference>
<protein>
    <submittedName>
        <fullName evidence="4">P-loop containing nucleoside triphosphate hydrolase protein</fullName>
    </submittedName>
</protein>
<evidence type="ECO:0000256" key="2">
    <source>
        <dbReference type="SAM" id="MobiDB-lite"/>
    </source>
</evidence>
<dbReference type="RefSeq" id="XP_046065502.1">
    <property type="nucleotide sequence ID" value="XM_046219529.1"/>
</dbReference>
<keyword evidence="5" id="KW-1185">Reference proteome</keyword>
<evidence type="ECO:0000313" key="5">
    <source>
        <dbReference type="Proteomes" id="UP001201262"/>
    </source>
</evidence>
<accession>A0AAD4KDL6</accession>
<dbReference type="CDD" id="cd00882">
    <property type="entry name" value="Ras_like_GTPase"/>
    <property type="match status" value="1"/>
</dbReference>
<feature type="domain" description="AIG1-type G" evidence="3">
    <location>
        <begin position="84"/>
        <end position="219"/>
    </location>
</feature>
<keyword evidence="4" id="KW-0378">Hydrolase</keyword>
<comment type="caution">
    <text evidence="4">The sequence shown here is derived from an EMBL/GenBank/DDBJ whole genome shotgun (WGS) entry which is preliminary data.</text>
</comment>
<evidence type="ECO:0000256" key="1">
    <source>
        <dbReference type="ARBA" id="ARBA00022741"/>
    </source>
</evidence>
<evidence type="ECO:0000259" key="3">
    <source>
        <dbReference type="Pfam" id="PF04548"/>
    </source>
</evidence>
<dbReference type="InterPro" id="IPR006703">
    <property type="entry name" value="G_AIG1"/>
</dbReference>
<feature type="compositionally biased region" description="Basic and acidic residues" evidence="2">
    <location>
        <begin position="15"/>
        <end position="24"/>
    </location>
</feature>
<organism evidence="4 5">
    <name type="scientific">Talaromyces proteolyticus</name>
    <dbReference type="NCBI Taxonomy" id="1131652"/>
    <lineage>
        <taxon>Eukaryota</taxon>
        <taxon>Fungi</taxon>
        <taxon>Dikarya</taxon>
        <taxon>Ascomycota</taxon>
        <taxon>Pezizomycotina</taxon>
        <taxon>Eurotiomycetes</taxon>
        <taxon>Eurotiomycetidae</taxon>
        <taxon>Eurotiales</taxon>
        <taxon>Trichocomaceae</taxon>
        <taxon>Talaromyces</taxon>
        <taxon>Talaromyces sect. Bacilispori</taxon>
    </lineage>
</organism>
<dbReference type="GO" id="GO:0016787">
    <property type="term" value="F:hydrolase activity"/>
    <property type="evidence" value="ECO:0007669"/>
    <property type="project" value="UniProtKB-KW"/>
</dbReference>
<dbReference type="AlphaFoldDB" id="A0AAD4KDL6"/>
<keyword evidence="1" id="KW-0547">Nucleotide-binding</keyword>
<evidence type="ECO:0000313" key="4">
    <source>
        <dbReference type="EMBL" id="KAH8689076.1"/>
    </source>
</evidence>
<dbReference type="GO" id="GO:0005525">
    <property type="term" value="F:GTP binding"/>
    <property type="evidence" value="ECO:0007669"/>
    <property type="project" value="InterPro"/>
</dbReference>
<dbReference type="Proteomes" id="UP001201262">
    <property type="component" value="Unassembled WGS sequence"/>
</dbReference>
<dbReference type="Gene3D" id="3.40.50.300">
    <property type="entry name" value="P-loop containing nucleotide triphosphate hydrolases"/>
    <property type="match status" value="1"/>
</dbReference>
<dbReference type="SUPFAM" id="SSF52540">
    <property type="entry name" value="P-loop containing nucleoside triphosphate hydrolases"/>
    <property type="match status" value="1"/>
</dbReference>
<reference evidence="4" key="1">
    <citation type="submission" date="2021-12" db="EMBL/GenBank/DDBJ databases">
        <title>Convergent genome expansion in fungi linked to evolution of root-endophyte symbiosis.</title>
        <authorList>
            <consortium name="DOE Joint Genome Institute"/>
            <person name="Ke Y.-H."/>
            <person name="Bonito G."/>
            <person name="Liao H.-L."/>
            <person name="Looney B."/>
            <person name="Rojas-Flechas A."/>
            <person name="Nash J."/>
            <person name="Hameed K."/>
            <person name="Schadt C."/>
            <person name="Martin F."/>
            <person name="Crous P.W."/>
            <person name="Miettinen O."/>
            <person name="Magnuson J.K."/>
            <person name="Labbe J."/>
            <person name="Jacobson D."/>
            <person name="Doktycz M.J."/>
            <person name="Veneault-Fourrey C."/>
            <person name="Kuo A."/>
            <person name="Mondo S."/>
            <person name="Calhoun S."/>
            <person name="Riley R."/>
            <person name="Ohm R."/>
            <person name="LaButti K."/>
            <person name="Andreopoulos B."/>
            <person name="Pangilinan J."/>
            <person name="Nolan M."/>
            <person name="Tritt A."/>
            <person name="Clum A."/>
            <person name="Lipzen A."/>
            <person name="Daum C."/>
            <person name="Barry K."/>
            <person name="Grigoriev I.V."/>
            <person name="Vilgalys R."/>
        </authorList>
    </citation>
    <scope>NUCLEOTIDE SEQUENCE</scope>
    <source>
        <strain evidence="4">PMI_201</strain>
    </source>
</reference>
<sequence length="416" mass="47183">MIFSTPKHSPSGEPTEEHSTKEDVFSGDEQNENIPPENGAIISRTGTSTWPFRTLLNLVKIAKGRVNQSMLNFIKQYLNGTRLIFVVGQTGSGKTTLLGEITGQDLKIGHSANSGTLGYQVLPAIVHGKQYLFVDTPGFGAEDLKDREVYEDIMSCVCTLGQWVTIAGIMFVHDARQQRLTQSEMTTIRWLECFCGPQFFQNVTIVQTQWDRITEDDVDQARAIAEELQTSAFKDILFPKHVESGRVYNHGVRVGNGNDWDTLSRKKKPEERFQMAADFVQNRYERCDGVARIQVLEELAQGWGLYETEAAKTLFNPFSAPIICVLRYKAIIVDLDEEVIPKVKEEEEATAAETSPKEQAAESSTWKWWEIAKEVAWTFWGFERTGKTKFTEYMESVTADVWERLKGWWSGKTPPQ</sequence>
<name>A0AAD4KDL6_9EURO</name>
<gene>
    <name evidence="4" type="ORF">BGW36DRAFT_421009</name>
</gene>